<reference evidence="7" key="2">
    <citation type="submission" date="2015-08" db="UniProtKB">
        <authorList>
            <consortium name="WormBaseParasite"/>
        </authorList>
    </citation>
    <scope>IDENTIFICATION</scope>
</reference>
<comment type="similarity">
    <text evidence="1">Belongs to the H-rev107 family.</text>
</comment>
<dbReference type="Gene3D" id="3.90.1720.10">
    <property type="entry name" value="endopeptidase domain like (from Nostoc punctiforme)"/>
    <property type="match status" value="1"/>
</dbReference>
<proteinExistence type="inferred from homology"/>
<organism evidence="6 7">
    <name type="scientific">Strongyloides venezuelensis</name>
    <name type="common">Threadworm</name>
    <dbReference type="NCBI Taxonomy" id="75913"/>
    <lineage>
        <taxon>Eukaryota</taxon>
        <taxon>Metazoa</taxon>
        <taxon>Ecdysozoa</taxon>
        <taxon>Nematoda</taxon>
        <taxon>Chromadorea</taxon>
        <taxon>Rhabditida</taxon>
        <taxon>Tylenchina</taxon>
        <taxon>Panagrolaimomorpha</taxon>
        <taxon>Strongyloidoidea</taxon>
        <taxon>Strongyloididae</taxon>
        <taxon>Strongyloides</taxon>
    </lineage>
</organism>
<evidence type="ECO:0000259" key="5">
    <source>
        <dbReference type="PROSITE" id="PS51934"/>
    </source>
</evidence>
<protein>
    <submittedName>
        <fullName evidence="7">LRAT domain-containing protein</fullName>
    </submittedName>
</protein>
<dbReference type="PANTHER" id="PTHR13943">
    <property type="entry name" value="HRAS-LIKE SUPPRESSOR - RELATED"/>
    <property type="match status" value="1"/>
</dbReference>
<dbReference type="Pfam" id="PF04970">
    <property type="entry name" value="LRAT"/>
    <property type="match status" value="1"/>
</dbReference>
<name>A0A0K0FZG7_STRVS</name>
<dbReference type="Proteomes" id="UP000035680">
    <property type="component" value="Unassembled WGS sequence"/>
</dbReference>
<keyword evidence="3" id="KW-0378">Hydrolase</keyword>
<dbReference type="GO" id="GO:0016410">
    <property type="term" value="F:N-acyltransferase activity"/>
    <property type="evidence" value="ECO:0007669"/>
    <property type="project" value="TreeGrafter"/>
</dbReference>
<dbReference type="AlphaFoldDB" id="A0A0K0FZG7"/>
<keyword evidence="4" id="KW-0443">Lipid metabolism</keyword>
<dbReference type="WBParaSite" id="SVE_1784600.1">
    <property type="protein sequence ID" value="SVE_1784600.1"/>
    <property type="gene ID" value="SVE_1784600"/>
</dbReference>
<evidence type="ECO:0000313" key="7">
    <source>
        <dbReference type="WBParaSite" id="SVE_1784600.1"/>
    </source>
</evidence>
<evidence type="ECO:0000256" key="4">
    <source>
        <dbReference type="ARBA" id="ARBA00023098"/>
    </source>
</evidence>
<dbReference type="GO" id="GO:0070292">
    <property type="term" value="P:N-acylphosphatidylethanolamine metabolic process"/>
    <property type="evidence" value="ECO:0007669"/>
    <property type="project" value="TreeGrafter"/>
</dbReference>
<evidence type="ECO:0000256" key="1">
    <source>
        <dbReference type="ARBA" id="ARBA00007824"/>
    </source>
</evidence>
<sequence length="227" mass="27134">MKTLSQYEFKDDLKTFLSSFNDEKYKVKNIDDIFVRPLQTEWSSLEMIKILLKPGDIVEFERRILGVTVYSHFVIFLGVIQNDYIISHLAKEERIDNNKNLVNKELSCHMKGNYSVQLSKIEDASFKHGKVRINNKQDKYLIPFNVKKIRKISFNSLGLYPYNSLFDNCEHYVNRIRYGTHHSDQADKAYYKGFPLMSYITIFKYIQWKRKRNMFYSNKAINYKIME</sequence>
<keyword evidence="2" id="KW-0808">Transferase</keyword>
<accession>A0A0K0FZG7</accession>
<dbReference type="PROSITE" id="PS51934">
    <property type="entry name" value="LRAT"/>
    <property type="match status" value="1"/>
</dbReference>
<dbReference type="PANTHER" id="PTHR13943:SF77">
    <property type="entry name" value="LRAT DOMAIN-CONTAINING PROTEIN"/>
    <property type="match status" value="1"/>
</dbReference>
<evidence type="ECO:0000256" key="3">
    <source>
        <dbReference type="ARBA" id="ARBA00022801"/>
    </source>
</evidence>
<keyword evidence="6" id="KW-1185">Reference proteome</keyword>
<evidence type="ECO:0000313" key="6">
    <source>
        <dbReference type="Proteomes" id="UP000035680"/>
    </source>
</evidence>
<dbReference type="InterPro" id="IPR007053">
    <property type="entry name" value="LRAT_dom"/>
</dbReference>
<dbReference type="InterPro" id="IPR051496">
    <property type="entry name" value="H-rev107_PLA/AT"/>
</dbReference>
<dbReference type="STRING" id="75913.A0A0K0FZG7"/>
<evidence type="ECO:0000256" key="2">
    <source>
        <dbReference type="ARBA" id="ARBA00022679"/>
    </source>
</evidence>
<reference evidence="6" key="1">
    <citation type="submission" date="2014-07" db="EMBL/GenBank/DDBJ databases">
        <authorList>
            <person name="Martin A.A"/>
            <person name="De Silva N."/>
        </authorList>
    </citation>
    <scope>NUCLEOTIDE SEQUENCE</scope>
</reference>
<dbReference type="GO" id="GO:0005737">
    <property type="term" value="C:cytoplasm"/>
    <property type="evidence" value="ECO:0007669"/>
    <property type="project" value="TreeGrafter"/>
</dbReference>
<dbReference type="GO" id="GO:0004623">
    <property type="term" value="F:phospholipase A2 activity"/>
    <property type="evidence" value="ECO:0007669"/>
    <property type="project" value="TreeGrafter"/>
</dbReference>
<feature type="domain" description="LRAT" evidence="5">
    <location>
        <begin position="62"/>
        <end position="185"/>
    </location>
</feature>
<dbReference type="GO" id="GO:0008970">
    <property type="term" value="F:phospholipase A1 activity"/>
    <property type="evidence" value="ECO:0007669"/>
    <property type="project" value="TreeGrafter"/>
</dbReference>